<protein>
    <recommendedName>
        <fullName evidence="5">Importin N-terminal domain-containing protein</fullName>
    </recommendedName>
</protein>
<reference evidence="6" key="1">
    <citation type="submission" date="2022-07" db="EMBL/GenBank/DDBJ databases">
        <title>Phylogenomic reconstructions and comparative analyses of Kickxellomycotina fungi.</title>
        <authorList>
            <person name="Reynolds N.K."/>
            <person name="Stajich J.E."/>
            <person name="Barry K."/>
            <person name="Grigoriev I.V."/>
            <person name="Crous P."/>
            <person name="Smith M.E."/>
        </authorList>
    </citation>
    <scope>NUCLEOTIDE SEQUENCE</scope>
    <source>
        <strain evidence="6">NRRL 3115</strain>
    </source>
</reference>
<keyword evidence="4" id="KW-0539">Nucleus</keyword>
<dbReference type="Pfam" id="PF03810">
    <property type="entry name" value="IBN_N"/>
    <property type="match status" value="1"/>
</dbReference>
<dbReference type="SMART" id="SM00913">
    <property type="entry name" value="IBN_N"/>
    <property type="match status" value="1"/>
</dbReference>
<dbReference type="Gene3D" id="1.25.10.10">
    <property type="entry name" value="Leucine-rich Repeat Variant"/>
    <property type="match status" value="1"/>
</dbReference>
<dbReference type="InterPro" id="IPR001494">
    <property type="entry name" value="Importin-beta_N"/>
</dbReference>
<dbReference type="Proteomes" id="UP001151518">
    <property type="component" value="Unassembled WGS sequence"/>
</dbReference>
<feature type="domain" description="Importin N-terminal" evidence="5">
    <location>
        <begin position="25"/>
        <end position="97"/>
    </location>
</feature>
<dbReference type="AlphaFoldDB" id="A0A9W8KYQ6"/>
<comment type="caution">
    <text evidence="6">The sequence shown here is derived from an EMBL/GenBank/DDBJ whole genome shotgun (WGS) entry which is preliminary data.</text>
</comment>
<dbReference type="PANTHER" id="PTHR10997">
    <property type="entry name" value="IMPORTIN-7, 8, 11"/>
    <property type="match status" value="1"/>
</dbReference>
<name>A0A9W8KYQ6_9FUNG</name>
<dbReference type="SUPFAM" id="SSF48371">
    <property type="entry name" value="ARM repeat"/>
    <property type="match status" value="1"/>
</dbReference>
<dbReference type="InterPro" id="IPR011989">
    <property type="entry name" value="ARM-like"/>
</dbReference>
<evidence type="ECO:0000256" key="1">
    <source>
        <dbReference type="ARBA" id="ARBA00004123"/>
    </source>
</evidence>
<keyword evidence="3" id="KW-0813">Transport</keyword>
<dbReference type="Pfam" id="PF25758">
    <property type="entry name" value="TPR_IPO11"/>
    <property type="match status" value="1"/>
</dbReference>
<dbReference type="GO" id="GO:0031267">
    <property type="term" value="F:small GTPase binding"/>
    <property type="evidence" value="ECO:0007669"/>
    <property type="project" value="InterPro"/>
</dbReference>
<gene>
    <name evidence="6" type="ORF">GGI25_002730</name>
</gene>
<evidence type="ECO:0000256" key="4">
    <source>
        <dbReference type="ARBA" id="ARBA00023242"/>
    </source>
</evidence>
<evidence type="ECO:0000256" key="2">
    <source>
        <dbReference type="ARBA" id="ARBA00007991"/>
    </source>
</evidence>
<dbReference type="PANTHER" id="PTHR10997:SF7">
    <property type="entry name" value="IMPORTIN-11"/>
    <property type="match status" value="1"/>
</dbReference>
<dbReference type="EMBL" id="JANBTW010000026">
    <property type="protein sequence ID" value="KAJ2677940.1"/>
    <property type="molecule type" value="Genomic_DNA"/>
</dbReference>
<proteinExistence type="inferred from homology"/>
<comment type="subcellular location">
    <subcellularLocation>
        <location evidence="1">Nucleus</location>
    </subcellularLocation>
</comment>
<evidence type="ECO:0000313" key="7">
    <source>
        <dbReference type="Proteomes" id="UP001151518"/>
    </source>
</evidence>
<accession>A0A9W8KYQ6</accession>
<dbReference type="GO" id="GO:0005635">
    <property type="term" value="C:nuclear envelope"/>
    <property type="evidence" value="ECO:0007669"/>
    <property type="project" value="TreeGrafter"/>
</dbReference>
<evidence type="ECO:0000313" key="6">
    <source>
        <dbReference type="EMBL" id="KAJ2677940.1"/>
    </source>
</evidence>
<dbReference type="GO" id="GO:0006606">
    <property type="term" value="P:protein import into nucleus"/>
    <property type="evidence" value="ECO:0007669"/>
    <property type="project" value="TreeGrafter"/>
</dbReference>
<dbReference type="GO" id="GO:0005829">
    <property type="term" value="C:cytosol"/>
    <property type="evidence" value="ECO:0007669"/>
    <property type="project" value="TreeGrafter"/>
</dbReference>
<comment type="similarity">
    <text evidence="2">Belongs to the importin beta family.</text>
</comment>
<dbReference type="InterPro" id="IPR016024">
    <property type="entry name" value="ARM-type_fold"/>
</dbReference>
<dbReference type="OrthoDB" id="361693at2759"/>
<organism evidence="6 7">
    <name type="scientific">Coemansia spiralis</name>
    <dbReference type="NCBI Taxonomy" id="417178"/>
    <lineage>
        <taxon>Eukaryota</taxon>
        <taxon>Fungi</taxon>
        <taxon>Fungi incertae sedis</taxon>
        <taxon>Zoopagomycota</taxon>
        <taxon>Kickxellomycotina</taxon>
        <taxon>Kickxellomycetes</taxon>
        <taxon>Kickxellales</taxon>
        <taxon>Kickxellaceae</taxon>
        <taxon>Coemansia</taxon>
    </lineage>
</organism>
<evidence type="ECO:0000259" key="5">
    <source>
        <dbReference type="PROSITE" id="PS50166"/>
    </source>
</evidence>
<sequence length="985" mass="112995">MENRAVVVHTLEEATSQDPSRIARAEEEMRSLETVPNYYATLFDIFVDRSMPMQVRWLAIISLKNGIDKYWKKTDMYRIRLEEKELVRACLLSMFDEENPQIAVQYCLTISRIARWEFPRVWPEFAETLLAHVQAIVSDTESPASRRSVMEHNVLYALHLFIKTLCQRTLPLDRQALRRITPAVFATVAPIYAERLRLFQEALEMSHQLSFSDTQMLLKSIRLCLKTLRRLLVFGYAKIEEADAIAQDFYLASSTHQAVFYDLYKALSVDQRESPEATTLKKIVLIYGKMYMDFQNSHAVRFIITPGLKKMLDWYWMQVREEAPKFMPSLKTFDLDNIPALTLEPLLIQGLTLYKNVVKNFFYTPDDNGNMDDEVKQCRQVIDSEIITPEMTAQMTEVLMRCYIPLKAKDLAMWQDDPEAWVAEENSDYWSFDVRRCAEHLFVDLVNQKRSFIVPRLVQELKQGDTVSDPSLAFCQREGRYAALGLCAKELYDEFDFCKWLKEHPAVNSPMGVVKWRIAWLIGKWIPVKFPVEERPHAYTMLLELARPEEPLIVRIEALASLLCCIEDWDFDAELFSPFLRLSFERITSVLSHVTTADSRMRIVNFLSALVQRMQSEVVPFADAIVQMIPPLWQSAESENMYQTTILVLVTKLVEALGSQATKLQDFVAPLIAHSVDFANDAHVYLMEDGIELWLILIRNSTTLSDSVSALAQRLPQLLQYSTEMLKRILKVVESYFLIDPVRVFQLNGAAIFEALHNLVADTELAAKATLVGYNTLAVVVQCMPMDLCRIALSESNLLWTAFTRIVDKNDPAVVLSCHSSFLSRVSVSYPSLFIEFLASQDLGLSSTFCEHWVELYEDIAQITLRRLHAFSLAVAIATTNNGVLGALPQMVPIWNEVISDTGSSTLYYSDSEGEFIDNYEEPIMAENGRRNKLLASDPVHRLDIKQVLTQSMSECERLNGPERFQAMLARVNVEQLEQLKNQLS</sequence>
<dbReference type="PROSITE" id="PS50166">
    <property type="entry name" value="IMPORTIN_B_NT"/>
    <property type="match status" value="1"/>
</dbReference>
<dbReference type="InterPro" id="IPR058669">
    <property type="entry name" value="TPR_IPO7/11-like"/>
</dbReference>
<evidence type="ECO:0000256" key="3">
    <source>
        <dbReference type="ARBA" id="ARBA00022448"/>
    </source>
</evidence>